<dbReference type="CDD" id="cd18129">
    <property type="entry name" value="ASADH_C_USG1_like"/>
    <property type="match status" value="1"/>
</dbReference>
<dbReference type="NCBIfam" id="NF011456">
    <property type="entry name" value="PRK14874.1"/>
    <property type="match status" value="1"/>
</dbReference>
<dbReference type="GO" id="GO:0046983">
    <property type="term" value="F:protein dimerization activity"/>
    <property type="evidence" value="ECO:0007669"/>
    <property type="project" value="InterPro"/>
</dbReference>
<dbReference type="Gene3D" id="3.40.50.720">
    <property type="entry name" value="NAD(P)-binding Rossmann-like Domain"/>
    <property type="match status" value="1"/>
</dbReference>
<reference evidence="3 4" key="1">
    <citation type="journal article" date="2015" name="Microbiome">
        <title>Genomic resolution of linkages in carbon, nitrogen, and sulfur cycling among widespread estuary sediment bacteria.</title>
        <authorList>
            <person name="Baker B.J."/>
            <person name="Lazar C.S."/>
            <person name="Teske A.P."/>
            <person name="Dick G.J."/>
        </authorList>
    </citation>
    <scope>NUCLEOTIDE SEQUENCE [LARGE SCALE GENOMIC DNA]</scope>
    <source>
        <strain evidence="3">SM23_42</strain>
    </source>
</reference>
<dbReference type="InterPro" id="IPR000534">
    <property type="entry name" value="Semialdehyde_DH_NAD-bd"/>
</dbReference>
<evidence type="ECO:0000256" key="1">
    <source>
        <dbReference type="ARBA" id="ARBA00010584"/>
    </source>
</evidence>
<comment type="similarity">
    <text evidence="1">Belongs to the aspartate-semialdehyde dehydrogenase family.</text>
</comment>
<dbReference type="PANTHER" id="PTHR46278:SF2">
    <property type="entry name" value="ASPARTATE-SEMIALDEHYDE DEHYDROGENASE"/>
    <property type="match status" value="1"/>
</dbReference>
<dbReference type="GO" id="GO:0051287">
    <property type="term" value="F:NAD binding"/>
    <property type="evidence" value="ECO:0007669"/>
    <property type="project" value="InterPro"/>
</dbReference>
<evidence type="ECO:0000313" key="4">
    <source>
        <dbReference type="Proteomes" id="UP000051373"/>
    </source>
</evidence>
<dbReference type="STRING" id="1703779.AMJ83_09115"/>
<name>A0A0S8FRJ1_UNCW3</name>
<dbReference type="Pfam" id="PF01118">
    <property type="entry name" value="Semialdhyde_dh"/>
    <property type="match status" value="1"/>
</dbReference>
<dbReference type="AlphaFoldDB" id="A0A0S8FRJ1"/>
<dbReference type="SUPFAM" id="SSF55347">
    <property type="entry name" value="Glyceraldehyde-3-phosphate dehydrogenase-like, C-terminal domain"/>
    <property type="match status" value="1"/>
</dbReference>
<feature type="domain" description="Semialdehyde dehydrogenase NAD-binding" evidence="2">
    <location>
        <begin position="3"/>
        <end position="117"/>
    </location>
</feature>
<accession>A0A0S8FRJ1</accession>
<dbReference type="PIRSF" id="PIRSF000148">
    <property type="entry name" value="ASA_dh"/>
    <property type="match status" value="1"/>
</dbReference>
<dbReference type="Gene3D" id="3.30.360.10">
    <property type="entry name" value="Dihydrodipicolinate Reductase, domain 2"/>
    <property type="match status" value="1"/>
</dbReference>
<dbReference type="GO" id="GO:0008652">
    <property type="term" value="P:amino acid biosynthetic process"/>
    <property type="evidence" value="ECO:0007669"/>
    <property type="project" value="InterPro"/>
</dbReference>
<dbReference type="EMBL" id="LJUJ01000022">
    <property type="protein sequence ID" value="KPK62913.1"/>
    <property type="molecule type" value="Genomic_DNA"/>
</dbReference>
<dbReference type="Proteomes" id="UP000051373">
    <property type="component" value="Unassembled WGS sequence"/>
</dbReference>
<dbReference type="PANTHER" id="PTHR46278">
    <property type="entry name" value="DEHYDROGENASE, PUTATIVE-RELATED"/>
    <property type="match status" value="1"/>
</dbReference>
<evidence type="ECO:0000313" key="3">
    <source>
        <dbReference type="EMBL" id="KPK62913.1"/>
    </source>
</evidence>
<organism evidence="3 4">
    <name type="scientific">candidate division WOR_3 bacterium SM23_42</name>
    <dbReference type="NCBI Taxonomy" id="1703779"/>
    <lineage>
        <taxon>Bacteria</taxon>
        <taxon>Bacteria division WOR-3</taxon>
    </lineage>
</organism>
<sequence length="329" mass="36176">MKNVAVLGADGLIGRELVSILEQRNFPTEEVYFLAGNDKRTDKIIYKDKQIDLLSDYSTFRDKVELVFCCLDKVRARALVPKFKKRALVIDCSGAFSFAHDVLHVIPEVNGDSVGEHKGVIANPNPITIQLLTALYPLHKKHALKHLRFTALAAVSCFGNDALDELEYEYEFLALDMAVEKTEDSVFPYTIGDNVIPQVGDFMEKGSTEEETILAKEIPDILGQNDIGVSATCVWVPVKRGNSIALSVDFVEAVSAAEAKKILKNASGVILASHDEEYPTLENAVGKDEVFVGRIRQDITAQNGLAMWIVADNLRKGSALNAVQIAELV</sequence>
<dbReference type="Pfam" id="PF02774">
    <property type="entry name" value="Semialdhyde_dhC"/>
    <property type="match status" value="1"/>
</dbReference>
<dbReference type="SMART" id="SM00859">
    <property type="entry name" value="Semialdhyde_dh"/>
    <property type="match status" value="1"/>
</dbReference>
<proteinExistence type="inferred from homology"/>
<protein>
    <recommendedName>
        <fullName evidence="2">Semialdehyde dehydrogenase NAD-binding domain-containing protein</fullName>
    </recommendedName>
</protein>
<dbReference type="SUPFAM" id="SSF51735">
    <property type="entry name" value="NAD(P)-binding Rossmann-fold domains"/>
    <property type="match status" value="1"/>
</dbReference>
<dbReference type="InterPro" id="IPR036291">
    <property type="entry name" value="NAD(P)-bd_dom_sf"/>
</dbReference>
<dbReference type="PATRIC" id="fig|1703779.3.peg.1088"/>
<gene>
    <name evidence="3" type="ORF">AMJ83_09115</name>
</gene>
<comment type="caution">
    <text evidence="3">The sequence shown here is derived from an EMBL/GenBank/DDBJ whole genome shotgun (WGS) entry which is preliminary data.</text>
</comment>
<dbReference type="InterPro" id="IPR012280">
    <property type="entry name" value="Semialdhyde_DH_dimer_dom"/>
</dbReference>
<dbReference type="GO" id="GO:0016620">
    <property type="term" value="F:oxidoreductase activity, acting on the aldehyde or oxo group of donors, NAD or NADP as acceptor"/>
    <property type="evidence" value="ECO:0007669"/>
    <property type="project" value="InterPro"/>
</dbReference>
<evidence type="ECO:0000259" key="2">
    <source>
        <dbReference type="SMART" id="SM00859"/>
    </source>
</evidence>